<dbReference type="InterPro" id="IPR036188">
    <property type="entry name" value="FAD/NAD-bd_sf"/>
</dbReference>
<dbReference type="Proteomes" id="UP001071478">
    <property type="component" value="Unassembled WGS sequence"/>
</dbReference>
<evidence type="ECO:0000313" key="4">
    <source>
        <dbReference type="Proteomes" id="UP001081709"/>
    </source>
</evidence>
<protein>
    <submittedName>
        <fullName evidence="2">Lysine 6-monooxygenase</fullName>
    </submittedName>
</protein>
<sequence>MTSTTGLVVVGAGPKAISVIAKAEAVRRCGGSVPEITVVESGRIGGNWREGSGWTDGHLSLGTSPLKDIGFPYSSRFSLSAENDVDTVLAELSWPNHLRLTGGYSDWVDRGCPAPQHHEWGQYLAWVAESVGCRPLRGKVVSADIEDGWWVVGIDEGNGNPRIIRSRSLMPTGPGSAVTRFGDVPGLFSQEDFWSSRGDLSRFVGSSVVVIGSGESAAGVISRLAEVGPARVTIVAPGAAVYSRGEGFFENRLYSEPDGWALLSVPQRREFIRRTDRGVFSGDLVSRFSGVGQLTHVSARVSGVRGSGEGPVVDVVKSDGTAESLTADSVVDASGGDPLWFTSLFGPETHRLVMGGRGDSAAVLEARMGHDLSVEGLDPKLFLPTLSMLNQGPGFGNLSCLGELSDRVLSGLGVEPGESSRVETA</sequence>
<name>A0A9Q4C753_9CORY</name>
<dbReference type="Proteomes" id="UP001081709">
    <property type="component" value="Unassembled WGS sequence"/>
</dbReference>
<gene>
    <name evidence="1" type="ORF">OS125_06980</name>
    <name evidence="2" type="ORF">OS129_04745</name>
</gene>
<dbReference type="SUPFAM" id="SSF51905">
    <property type="entry name" value="FAD/NAD(P)-binding domain"/>
    <property type="match status" value="1"/>
</dbReference>
<evidence type="ECO:0000313" key="3">
    <source>
        <dbReference type="Proteomes" id="UP001071478"/>
    </source>
</evidence>
<evidence type="ECO:0000313" key="1">
    <source>
        <dbReference type="EMBL" id="MCX7444991.1"/>
    </source>
</evidence>
<dbReference type="EMBL" id="JAPMKU010000002">
    <property type="protein sequence ID" value="MCX7468191.1"/>
    <property type="molecule type" value="Genomic_DNA"/>
</dbReference>
<dbReference type="AlphaFoldDB" id="A0A9Q4C753"/>
<dbReference type="EMBL" id="JAPMKV010000003">
    <property type="protein sequence ID" value="MCX7444991.1"/>
    <property type="molecule type" value="Genomic_DNA"/>
</dbReference>
<organism evidence="2 3">
    <name type="scientific">Corynebacterium pygosceleis</name>
    <dbReference type="NCBI Taxonomy" id="2800406"/>
    <lineage>
        <taxon>Bacteria</taxon>
        <taxon>Bacillati</taxon>
        <taxon>Actinomycetota</taxon>
        <taxon>Actinomycetes</taxon>
        <taxon>Mycobacteriales</taxon>
        <taxon>Corynebacteriaceae</taxon>
        <taxon>Corynebacterium</taxon>
    </lineage>
</organism>
<proteinExistence type="predicted"/>
<evidence type="ECO:0000313" key="2">
    <source>
        <dbReference type="EMBL" id="MCX7468191.1"/>
    </source>
</evidence>
<keyword evidence="4" id="KW-1185">Reference proteome</keyword>
<dbReference type="RefSeq" id="WP_248167781.1">
    <property type="nucleotide sequence ID" value="NZ_JALNJA010000002.1"/>
</dbReference>
<comment type="caution">
    <text evidence="2">The sequence shown here is derived from an EMBL/GenBank/DDBJ whole genome shotgun (WGS) entry which is preliminary data.</text>
</comment>
<dbReference type="Gene3D" id="3.50.50.60">
    <property type="entry name" value="FAD/NAD(P)-binding domain"/>
    <property type="match status" value="1"/>
</dbReference>
<reference evidence="2" key="1">
    <citation type="submission" date="2022-11" db="EMBL/GenBank/DDBJ databases">
        <title>Corynebacterium sp. isolated from Penguins.</title>
        <authorList>
            <person name="Sedlar K."/>
            <person name="Svec P."/>
        </authorList>
    </citation>
    <scope>NUCLEOTIDE SEQUENCE</scope>
    <source>
        <strain evidence="1">P7003</strain>
        <strain evidence="2">P7374</strain>
    </source>
</reference>
<accession>A0A9Q4C753</accession>